<organism evidence="2 3">
    <name type="scientific">Nesidiocoris tenuis</name>
    <dbReference type="NCBI Taxonomy" id="355587"/>
    <lineage>
        <taxon>Eukaryota</taxon>
        <taxon>Metazoa</taxon>
        <taxon>Ecdysozoa</taxon>
        <taxon>Arthropoda</taxon>
        <taxon>Hexapoda</taxon>
        <taxon>Insecta</taxon>
        <taxon>Pterygota</taxon>
        <taxon>Neoptera</taxon>
        <taxon>Paraneoptera</taxon>
        <taxon>Hemiptera</taxon>
        <taxon>Heteroptera</taxon>
        <taxon>Panheteroptera</taxon>
        <taxon>Cimicomorpha</taxon>
        <taxon>Miridae</taxon>
        <taxon>Dicyphina</taxon>
        <taxon>Nesidiocoris</taxon>
    </lineage>
</organism>
<gene>
    <name evidence="2" type="ORF">NTEN_LOCUS21533</name>
</gene>
<evidence type="ECO:0000313" key="3">
    <source>
        <dbReference type="Proteomes" id="UP000479000"/>
    </source>
</evidence>
<sequence>MSNLNSIAVLSLVICLVTSACGHLSAEKRCQSICQMTELDEQCKYCNARSPISTKKFSAFTFFGGSSTTTYLHGHCTYLCSGTRRAAIEHELPCRRAVRYCNTADTERPNLALLPENMWIFFIFQ</sequence>
<dbReference type="AlphaFoldDB" id="A0A6H5HIM5"/>
<reference evidence="2 3" key="1">
    <citation type="submission" date="2020-02" db="EMBL/GenBank/DDBJ databases">
        <authorList>
            <person name="Ferguson B K."/>
        </authorList>
    </citation>
    <scope>NUCLEOTIDE SEQUENCE [LARGE SCALE GENOMIC DNA]</scope>
</reference>
<name>A0A6H5HIM5_9HEMI</name>
<dbReference type="Proteomes" id="UP000479000">
    <property type="component" value="Unassembled WGS sequence"/>
</dbReference>
<keyword evidence="1" id="KW-0732">Signal</keyword>
<dbReference type="OrthoDB" id="6630149at2759"/>
<feature type="signal peptide" evidence="1">
    <location>
        <begin position="1"/>
        <end position="22"/>
    </location>
</feature>
<evidence type="ECO:0000313" key="2">
    <source>
        <dbReference type="EMBL" id="CAB0017539.1"/>
    </source>
</evidence>
<feature type="chain" id="PRO_5026050511" evidence="1">
    <location>
        <begin position="23"/>
        <end position="125"/>
    </location>
</feature>
<proteinExistence type="predicted"/>
<accession>A0A6H5HIM5</accession>
<dbReference type="EMBL" id="CADCXU010031540">
    <property type="protein sequence ID" value="CAB0017539.1"/>
    <property type="molecule type" value="Genomic_DNA"/>
</dbReference>
<protein>
    <submittedName>
        <fullName evidence="2">Uncharacterized protein</fullName>
    </submittedName>
</protein>
<keyword evidence="3" id="KW-1185">Reference proteome</keyword>
<evidence type="ECO:0000256" key="1">
    <source>
        <dbReference type="SAM" id="SignalP"/>
    </source>
</evidence>